<keyword evidence="1" id="KW-0472">Membrane</keyword>
<proteinExistence type="predicted"/>
<dbReference type="Proteomes" id="UP001196870">
    <property type="component" value="Unassembled WGS sequence"/>
</dbReference>
<evidence type="ECO:0008006" key="4">
    <source>
        <dbReference type="Google" id="ProtNLM"/>
    </source>
</evidence>
<gene>
    <name evidence="2" type="ORF">GXW71_27985</name>
</gene>
<name>A0ABS5F6M3_9PROT</name>
<evidence type="ECO:0000313" key="3">
    <source>
        <dbReference type="Proteomes" id="UP001196870"/>
    </source>
</evidence>
<keyword evidence="1" id="KW-1133">Transmembrane helix</keyword>
<dbReference type="RefSeq" id="WP_211856002.1">
    <property type="nucleotide sequence ID" value="NZ_JAAGBB010000051.1"/>
</dbReference>
<evidence type="ECO:0000256" key="1">
    <source>
        <dbReference type="SAM" id="Phobius"/>
    </source>
</evidence>
<keyword evidence="1" id="KW-0812">Transmembrane</keyword>
<reference evidence="3" key="1">
    <citation type="journal article" date="2021" name="Syst. Appl. Microbiol.">
        <title>Roseomonas hellenica sp. nov., isolated from roots of wild-growing Alkanna tinctoria.</title>
        <authorList>
            <person name="Rat A."/>
            <person name="Naranjo H.D."/>
            <person name="Lebbe L."/>
            <person name="Cnockaert M."/>
            <person name="Krigas N."/>
            <person name="Grigoriadou K."/>
            <person name="Maloupa E."/>
            <person name="Willems A."/>
        </authorList>
    </citation>
    <scope>NUCLEOTIDE SEQUENCE [LARGE SCALE GENOMIC DNA]</scope>
    <source>
        <strain evidence="3">LMG 31523</strain>
    </source>
</reference>
<sequence length="99" mass="10346">MSKRRATPEETVRQIAEEAGGVASAEIAALRAKVEQLMTDHVTPALANAAGRAEHAAESAVAGLRDQANRISGQVQEKPIAALGVAALAGFFLALMIRR</sequence>
<accession>A0ABS5F6M3</accession>
<comment type="caution">
    <text evidence="2">The sequence shown here is derived from an EMBL/GenBank/DDBJ whole genome shotgun (WGS) entry which is preliminary data.</text>
</comment>
<dbReference type="EMBL" id="JAAGBB010000051">
    <property type="protein sequence ID" value="MBR0668226.1"/>
    <property type="molecule type" value="Genomic_DNA"/>
</dbReference>
<protein>
    <recommendedName>
        <fullName evidence="4">DUF883 domain-containing protein</fullName>
    </recommendedName>
</protein>
<feature type="transmembrane region" description="Helical" evidence="1">
    <location>
        <begin position="80"/>
        <end position="97"/>
    </location>
</feature>
<organism evidence="2 3">
    <name type="scientific">Plastoroseomonas hellenica</name>
    <dbReference type="NCBI Taxonomy" id="2687306"/>
    <lineage>
        <taxon>Bacteria</taxon>
        <taxon>Pseudomonadati</taxon>
        <taxon>Pseudomonadota</taxon>
        <taxon>Alphaproteobacteria</taxon>
        <taxon>Acetobacterales</taxon>
        <taxon>Acetobacteraceae</taxon>
        <taxon>Plastoroseomonas</taxon>
    </lineage>
</organism>
<evidence type="ECO:0000313" key="2">
    <source>
        <dbReference type="EMBL" id="MBR0668226.1"/>
    </source>
</evidence>
<keyword evidence="3" id="KW-1185">Reference proteome</keyword>